<keyword evidence="1" id="KW-0238">DNA-binding</keyword>
<dbReference type="PRINTS" id="PR00778">
    <property type="entry name" value="HTHARSR"/>
</dbReference>
<feature type="domain" description="HTH arsR-type" evidence="2">
    <location>
        <begin position="2"/>
        <end position="98"/>
    </location>
</feature>
<dbReference type="PROSITE" id="PS50987">
    <property type="entry name" value="HTH_ARSR_2"/>
    <property type="match status" value="1"/>
</dbReference>
<name>A0A941DT93_9BACI</name>
<accession>A0A941DT93</accession>
<dbReference type="InterPro" id="IPR036390">
    <property type="entry name" value="WH_DNA-bd_sf"/>
</dbReference>
<dbReference type="CDD" id="cd00090">
    <property type="entry name" value="HTH_ARSR"/>
    <property type="match status" value="1"/>
</dbReference>
<proteinExistence type="predicted"/>
<dbReference type="Proteomes" id="UP000675284">
    <property type="component" value="Unassembled WGS sequence"/>
</dbReference>
<sequence length="111" mass="12754">MVVKQQEAKLDHVFHALADPTRRKIIRLIAAHPCTISELSKPFPISLAAISKHIKVLEKAGLVNRHVKGRIHSCSIQLEGLSVAREWLRFYEDLWNSQFDKLEIELNNDEC</sequence>
<comment type="caution">
    <text evidence="3">The sequence shown here is derived from an EMBL/GenBank/DDBJ whole genome shotgun (WGS) entry which is preliminary data.</text>
</comment>
<dbReference type="Pfam" id="PF12840">
    <property type="entry name" value="HTH_20"/>
    <property type="match status" value="1"/>
</dbReference>
<dbReference type="AlphaFoldDB" id="A0A941DT93"/>
<dbReference type="Gene3D" id="1.10.10.10">
    <property type="entry name" value="Winged helix-like DNA-binding domain superfamily/Winged helix DNA-binding domain"/>
    <property type="match status" value="1"/>
</dbReference>
<dbReference type="PANTHER" id="PTHR38600:SF2">
    <property type="entry name" value="SLL0088 PROTEIN"/>
    <property type="match status" value="1"/>
</dbReference>
<evidence type="ECO:0000259" key="2">
    <source>
        <dbReference type="PROSITE" id="PS50987"/>
    </source>
</evidence>
<dbReference type="PANTHER" id="PTHR38600">
    <property type="entry name" value="TRANSCRIPTIONAL REGULATORY PROTEIN"/>
    <property type="match status" value="1"/>
</dbReference>
<gene>
    <name evidence="3" type="ORF">KCX74_03385</name>
</gene>
<organism evidence="3 4">
    <name type="scientific">Virgibacillus salarius</name>
    <dbReference type="NCBI Taxonomy" id="447199"/>
    <lineage>
        <taxon>Bacteria</taxon>
        <taxon>Bacillati</taxon>
        <taxon>Bacillota</taxon>
        <taxon>Bacilli</taxon>
        <taxon>Bacillales</taxon>
        <taxon>Bacillaceae</taxon>
        <taxon>Virgibacillus</taxon>
    </lineage>
</organism>
<protein>
    <submittedName>
        <fullName evidence="3">Winged helix-turn-helix transcriptional regulator</fullName>
    </submittedName>
</protein>
<dbReference type="InterPro" id="IPR011991">
    <property type="entry name" value="ArsR-like_HTH"/>
</dbReference>
<dbReference type="EMBL" id="JAGSOT010000006">
    <property type="protein sequence ID" value="MBR7795082.1"/>
    <property type="molecule type" value="Genomic_DNA"/>
</dbReference>
<dbReference type="InterPro" id="IPR036388">
    <property type="entry name" value="WH-like_DNA-bd_sf"/>
</dbReference>
<keyword evidence="4" id="KW-1185">Reference proteome</keyword>
<dbReference type="InterPro" id="IPR001845">
    <property type="entry name" value="HTH_ArsR_DNA-bd_dom"/>
</dbReference>
<dbReference type="GO" id="GO:0003700">
    <property type="term" value="F:DNA-binding transcription factor activity"/>
    <property type="evidence" value="ECO:0007669"/>
    <property type="project" value="InterPro"/>
</dbReference>
<reference evidence="3" key="1">
    <citation type="submission" date="2021-04" db="EMBL/GenBank/DDBJ databases">
        <title>Isolation and polyphasic classification of algal microorganism.</title>
        <authorList>
            <person name="Wang S."/>
        </authorList>
    </citation>
    <scope>NUCLEOTIDE SEQUENCE</scope>
    <source>
        <strain evidence="3">720a</strain>
    </source>
</reference>
<evidence type="ECO:0000256" key="1">
    <source>
        <dbReference type="ARBA" id="ARBA00023125"/>
    </source>
</evidence>
<evidence type="ECO:0000313" key="3">
    <source>
        <dbReference type="EMBL" id="MBR7795082.1"/>
    </source>
</evidence>
<dbReference type="SUPFAM" id="SSF46785">
    <property type="entry name" value="Winged helix' DNA-binding domain"/>
    <property type="match status" value="1"/>
</dbReference>
<evidence type="ECO:0000313" key="4">
    <source>
        <dbReference type="Proteomes" id="UP000675284"/>
    </source>
</evidence>
<dbReference type="RefSeq" id="WP_026682180.1">
    <property type="nucleotide sequence ID" value="NZ_BAAACY010000145.1"/>
</dbReference>
<dbReference type="NCBIfam" id="NF033788">
    <property type="entry name" value="HTH_metalloreg"/>
    <property type="match status" value="1"/>
</dbReference>
<dbReference type="GO" id="GO:0003677">
    <property type="term" value="F:DNA binding"/>
    <property type="evidence" value="ECO:0007669"/>
    <property type="project" value="UniProtKB-KW"/>
</dbReference>
<dbReference type="SMART" id="SM00418">
    <property type="entry name" value="HTH_ARSR"/>
    <property type="match status" value="1"/>
</dbReference>